<evidence type="ECO:0000256" key="6">
    <source>
        <dbReference type="ARBA" id="ARBA00023136"/>
    </source>
</evidence>
<dbReference type="GO" id="GO:0015483">
    <property type="term" value="F:long-chain fatty acid transporting porin activity"/>
    <property type="evidence" value="ECO:0007669"/>
    <property type="project" value="TreeGrafter"/>
</dbReference>
<comment type="caution">
    <text evidence="8">The sequence shown here is derived from an EMBL/GenBank/DDBJ whole genome shotgun (WGS) entry which is preliminary data.</text>
</comment>
<proteinExistence type="inferred from homology"/>
<dbReference type="PANTHER" id="PTHR35093">
    <property type="entry name" value="OUTER MEMBRANE PROTEIN NMB0088-RELATED"/>
    <property type="match status" value="1"/>
</dbReference>
<comment type="similarity">
    <text evidence="2">Belongs to the OmpP1/FadL family.</text>
</comment>
<evidence type="ECO:0000256" key="1">
    <source>
        <dbReference type="ARBA" id="ARBA00004571"/>
    </source>
</evidence>
<accession>A0A0W0VNZ0</accession>
<dbReference type="AlphaFoldDB" id="A0A0W0VNZ0"/>
<dbReference type="PANTHER" id="PTHR35093:SF8">
    <property type="entry name" value="OUTER MEMBRANE PROTEIN NMB0088-RELATED"/>
    <property type="match status" value="1"/>
</dbReference>
<dbReference type="OrthoDB" id="5641522at2"/>
<evidence type="ECO:0000256" key="4">
    <source>
        <dbReference type="ARBA" id="ARBA00022692"/>
    </source>
</evidence>
<protein>
    <submittedName>
        <fullName evidence="8">Outer membrane protein</fullName>
    </submittedName>
</protein>
<gene>
    <name evidence="8" type="ORF">Llon_1048</name>
</gene>
<organism evidence="8 9">
    <name type="scientific">Legionella londiniensis</name>
    <dbReference type="NCBI Taxonomy" id="45068"/>
    <lineage>
        <taxon>Bacteria</taxon>
        <taxon>Pseudomonadati</taxon>
        <taxon>Pseudomonadota</taxon>
        <taxon>Gammaproteobacteria</taxon>
        <taxon>Legionellales</taxon>
        <taxon>Legionellaceae</taxon>
        <taxon>Legionella</taxon>
    </lineage>
</organism>
<sequence length="391" mass="43928">MPYLIALIIFLFNFNTHANVIQYFTGISYSNPAALFQIKQNEFILGGTGIYTNARFAGSVLNFNNGLYGEGISYSRTTSFLPYGRIATRLNDSSVFAVDVTQPFHSNLNWGNNSFTRYAATQTYLTDIDVSPRASYSFNKQWHFGAGLNFNFLQNNETNWALPVGPAAFANLVNQTSGFGLGYNLGVYHMFNPTNFLGLTYYSSIKQVTRGTSTLQNGMNTNLAFDFRMPATTVLSYVHLFNKDWLASAQVFYSQWSANQFANFRNTSAPPPLSPHFSFNMSFSNSIALLGVLRNQYNEKLGMTLLGMIDDGPEKDRLRTINFPADTQFFLALAAEYHIKKNMLIELLYGHGFSNTTMNNKVVLNGQEMPFTTGKVRIHADVIDLKLKIMN</sequence>
<dbReference type="InterPro" id="IPR005017">
    <property type="entry name" value="OMPP1/FadL/TodX"/>
</dbReference>
<dbReference type="GO" id="GO:0009279">
    <property type="term" value="C:cell outer membrane"/>
    <property type="evidence" value="ECO:0007669"/>
    <property type="project" value="UniProtKB-SubCell"/>
</dbReference>
<dbReference type="RefSeq" id="WP_058529115.1">
    <property type="nucleotide sequence ID" value="NZ_CAAAHZ010000006.1"/>
</dbReference>
<reference evidence="8 9" key="1">
    <citation type="submission" date="2015-11" db="EMBL/GenBank/DDBJ databases">
        <title>Genomic analysis of 38 Legionella species identifies large and diverse effector repertoires.</title>
        <authorList>
            <person name="Burstein D."/>
            <person name="Amaro F."/>
            <person name="Zusman T."/>
            <person name="Lifshitz Z."/>
            <person name="Cohen O."/>
            <person name="Gilbert J.A."/>
            <person name="Pupko T."/>
            <person name="Shuman H.A."/>
            <person name="Segal G."/>
        </authorList>
    </citation>
    <scope>NUCLEOTIDE SEQUENCE [LARGE SCALE GENOMIC DNA]</scope>
    <source>
        <strain evidence="8 9">ATCC 49505</strain>
    </source>
</reference>
<evidence type="ECO:0000313" key="9">
    <source>
        <dbReference type="Proteomes" id="UP000054997"/>
    </source>
</evidence>
<dbReference type="Gene3D" id="2.40.160.60">
    <property type="entry name" value="Outer membrane protein transport protein (OMPP1/FadL/TodX)"/>
    <property type="match status" value="1"/>
</dbReference>
<keyword evidence="9" id="KW-1185">Reference proteome</keyword>
<dbReference type="Pfam" id="PF03349">
    <property type="entry name" value="Toluene_X"/>
    <property type="match status" value="1"/>
</dbReference>
<keyword evidence="6" id="KW-0472">Membrane</keyword>
<comment type="subcellular location">
    <subcellularLocation>
        <location evidence="1">Cell outer membrane</location>
        <topology evidence="1">Multi-pass membrane protein</topology>
    </subcellularLocation>
</comment>
<dbReference type="PATRIC" id="fig|45068.5.peg.1133"/>
<dbReference type="STRING" id="45068.Llon_1048"/>
<dbReference type="Proteomes" id="UP000054997">
    <property type="component" value="Unassembled WGS sequence"/>
</dbReference>
<keyword evidence="7" id="KW-0998">Cell outer membrane</keyword>
<evidence type="ECO:0000256" key="7">
    <source>
        <dbReference type="ARBA" id="ARBA00023237"/>
    </source>
</evidence>
<keyword evidence="3" id="KW-1134">Transmembrane beta strand</keyword>
<name>A0A0W0VNZ0_9GAMM</name>
<evidence type="ECO:0000256" key="2">
    <source>
        <dbReference type="ARBA" id="ARBA00008163"/>
    </source>
</evidence>
<keyword evidence="5" id="KW-0732">Signal</keyword>
<evidence type="ECO:0000256" key="3">
    <source>
        <dbReference type="ARBA" id="ARBA00022452"/>
    </source>
</evidence>
<evidence type="ECO:0000256" key="5">
    <source>
        <dbReference type="ARBA" id="ARBA00022729"/>
    </source>
</evidence>
<dbReference type="SUPFAM" id="SSF56935">
    <property type="entry name" value="Porins"/>
    <property type="match status" value="1"/>
</dbReference>
<evidence type="ECO:0000313" key="8">
    <source>
        <dbReference type="EMBL" id="KTD21883.1"/>
    </source>
</evidence>
<dbReference type="EMBL" id="LNYK01000014">
    <property type="protein sequence ID" value="KTD21883.1"/>
    <property type="molecule type" value="Genomic_DNA"/>
</dbReference>
<keyword evidence="4" id="KW-0812">Transmembrane</keyword>